<dbReference type="EMBL" id="CM000781">
    <property type="protein sequence ID" value="AQK62316.1"/>
    <property type="molecule type" value="Genomic_DNA"/>
</dbReference>
<dbReference type="AlphaFoldDB" id="A0A1D6GFG7"/>
<dbReference type="ExpressionAtlas" id="A0A1D6GFG7">
    <property type="expression patterns" value="baseline and differential"/>
</dbReference>
<proteinExistence type="predicted"/>
<sequence length="41" mass="4701">MTKKSTQMALRKTLQPEKVFHPLEEDSCSVTSSYPFSVCYC</sequence>
<protein>
    <submittedName>
        <fullName evidence="1">Protein WVD2-like 3</fullName>
    </submittedName>
</protein>
<evidence type="ECO:0000313" key="1">
    <source>
        <dbReference type="EMBL" id="AQK62316.1"/>
    </source>
</evidence>
<gene>
    <name evidence="1" type="ORF">ZEAMMB73_Zm00001d013065</name>
</gene>
<reference evidence="1" key="1">
    <citation type="submission" date="2015-12" db="EMBL/GenBank/DDBJ databases">
        <title>Update maize B73 reference genome by single molecule sequencing technologies.</title>
        <authorList>
            <consortium name="Maize Genome Sequencing Project"/>
            <person name="Ware D."/>
        </authorList>
    </citation>
    <scope>NUCLEOTIDE SEQUENCE</scope>
    <source>
        <tissue evidence="1">Seedling</tissue>
    </source>
</reference>
<organism evidence="1">
    <name type="scientific">Zea mays</name>
    <name type="common">Maize</name>
    <dbReference type="NCBI Taxonomy" id="4577"/>
    <lineage>
        <taxon>Eukaryota</taxon>
        <taxon>Viridiplantae</taxon>
        <taxon>Streptophyta</taxon>
        <taxon>Embryophyta</taxon>
        <taxon>Tracheophyta</taxon>
        <taxon>Spermatophyta</taxon>
        <taxon>Magnoliopsida</taxon>
        <taxon>Liliopsida</taxon>
        <taxon>Poales</taxon>
        <taxon>Poaceae</taxon>
        <taxon>PACMAD clade</taxon>
        <taxon>Panicoideae</taxon>
        <taxon>Andropogonodae</taxon>
        <taxon>Andropogoneae</taxon>
        <taxon>Tripsacinae</taxon>
        <taxon>Zea</taxon>
    </lineage>
</organism>
<name>A0A1D6GFG7_MAIZE</name>
<accession>A0A1D6GFG7</accession>